<comment type="caution">
    <text evidence="2">The sequence shown here is derived from an EMBL/GenBank/DDBJ whole genome shotgun (WGS) entry which is preliminary data.</text>
</comment>
<proteinExistence type="predicted"/>
<dbReference type="AlphaFoldDB" id="A0A9P8LA16"/>
<evidence type="ECO:0000256" key="1">
    <source>
        <dbReference type="SAM" id="MobiDB-lite"/>
    </source>
</evidence>
<dbReference type="EMBL" id="JAGHQM010000880">
    <property type="protein sequence ID" value="KAH0557196.1"/>
    <property type="molecule type" value="Genomic_DNA"/>
</dbReference>
<feature type="non-terminal residue" evidence="2">
    <location>
        <position position="127"/>
    </location>
</feature>
<reference evidence="2" key="1">
    <citation type="submission" date="2021-03" db="EMBL/GenBank/DDBJ databases">
        <title>Comparative genomics and phylogenomic investigation of the class Geoglossomycetes provide insights into ecological specialization and systematics.</title>
        <authorList>
            <person name="Melie T."/>
            <person name="Pirro S."/>
            <person name="Miller A.N."/>
            <person name="Quandt A."/>
        </authorList>
    </citation>
    <scope>NUCLEOTIDE SEQUENCE</scope>
    <source>
        <strain evidence="2">CAQ_001_2017</strain>
    </source>
</reference>
<organism evidence="2 3">
    <name type="scientific">Trichoglossum hirsutum</name>
    <dbReference type="NCBI Taxonomy" id="265104"/>
    <lineage>
        <taxon>Eukaryota</taxon>
        <taxon>Fungi</taxon>
        <taxon>Dikarya</taxon>
        <taxon>Ascomycota</taxon>
        <taxon>Pezizomycotina</taxon>
        <taxon>Geoglossomycetes</taxon>
        <taxon>Geoglossales</taxon>
        <taxon>Geoglossaceae</taxon>
        <taxon>Trichoglossum</taxon>
    </lineage>
</organism>
<sequence length="127" mass="13740">MTDFLADSSPEAQELPEDLAESPSTVDLPSFDIGLSPAGDAGSSFRTQNDPSAPLQRSNYIERKGAVDIRCSCLDVIHGLYSAESGTFATLIVLQFRFDARKRARRFESIDITLEFGAVKPGEGGPE</sequence>
<feature type="compositionally biased region" description="Polar residues" evidence="1">
    <location>
        <begin position="44"/>
        <end position="56"/>
    </location>
</feature>
<keyword evidence="3" id="KW-1185">Reference proteome</keyword>
<accession>A0A9P8LA16</accession>
<evidence type="ECO:0000313" key="2">
    <source>
        <dbReference type="EMBL" id="KAH0557196.1"/>
    </source>
</evidence>
<dbReference type="Proteomes" id="UP000750711">
    <property type="component" value="Unassembled WGS sequence"/>
</dbReference>
<name>A0A9P8LA16_9PEZI</name>
<gene>
    <name evidence="2" type="ORF">GP486_005012</name>
</gene>
<feature type="region of interest" description="Disordered" evidence="1">
    <location>
        <begin position="1"/>
        <end position="56"/>
    </location>
</feature>
<protein>
    <submittedName>
        <fullName evidence="2">Uncharacterized protein</fullName>
    </submittedName>
</protein>
<evidence type="ECO:0000313" key="3">
    <source>
        <dbReference type="Proteomes" id="UP000750711"/>
    </source>
</evidence>